<reference evidence="2" key="1">
    <citation type="submission" date="2016-10" db="EMBL/GenBank/DDBJ databases">
        <authorList>
            <person name="Varghese N."/>
            <person name="Submissions S."/>
        </authorList>
    </citation>
    <scope>NUCLEOTIDE SEQUENCE [LARGE SCALE GENOMIC DNA]</scope>
    <source>
        <strain evidence="2">DSM 17934</strain>
    </source>
</reference>
<dbReference type="STRING" id="402734.SAMN05660918_1233"/>
<proteinExistence type="predicted"/>
<organism evidence="1 2">
    <name type="scientific">Flavobacterium terrigena</name>
    <dbReference type="NCBI Taxonomy" id="402734"/>
    <lineage>
        <taxon>Bacteria</taxon>
        <taxon>Pseudomonadati</taxon>
        <taxon>Bacteroidota</taxon>
        <taxon>Flavobacteriia</taxon>
        <taxon>Flavobacteriales</taxon>
        <taxon>Flavobacteriaceae</taxon>
        <taxon>Flavobacterium</taxon>
    </lineage>
</organism>
<name>A0A1H6S6W7_9FLAO</name>
<dbReference type="RefSeq" id="WP_091309775.1">
    <property type="nucleotide sequence ID" value="NZ_CBCSJU010000002.1"/>
</dbReference>
<gene>
    <name evidence="1" type="ORF">SAMN05660918_1233</name>
</gene>
<evidence type="ECO:0000313" key="1">
    <source>
        <dbReference type="EMBL" id="SEI63701.1"/>
    </source>
</evidence>
<dbReference type="EMBL" id="FNYA01000002">
    <property type="protein sequence ID" value="SEI63701.1"/>
    <property type="molecule type" value="Genomic_DNA"/>
</dbReference>
<evidence type="ECO:0000313" key="2">
    <source>
        <dbReference type="Proteomes" id="UP000199702"/>
    </source>
</evidence>
<accession>A0A1H6S6W7</accession>
<dbReference type="Proteomes" id="UP000199702">
    <property type="component" value="Unassembled WGS sequence"/>
</dbReference>
<dbReference type="AlphaFoldDB" id="A0A1H6S6W7"/>
<keyword evidence="2" id="KW-1185">Reference proteome</keyword>
<sequence length="146" mass="16636">MKTILTIWNTSNKGKSSTILELANLLLRTFPKHTIIYTSKDIFKLSVDFRLIIEINGKIIALESQGDPGTGLEKRLNNIITLHKPYLIITSSRTRGETIWAINNVADLHKYDKIWTSTYETSHSHKLANELKAEHLLDLIKKLGLI</sequence>
<dbReference type="OrthoDB" id="5821096at2"/>
<protein>
    <submittedName>
        <fullName evidence="1">Uncharacterized protein</fullName>
    </submittedName>
</protein>